<evidence type="ECO:0000313" key="3">
    <source>
        <dbReference type="Proteomes" id="UP000017747"/>
    </source>
</evidence>
<keyword evidence="3" id="KW-1185">Reference proteome</keyword>
<dbReference type="RefSeq" id="WP_023863438.1">
    <property type="nucleotide sequence ID" value="NZ_AXUN02000118.1"/>
</dbReference>
<dbReference type="Proteomes" id="UP000017747">
    <property type="component" value="Unassembled WGS sequence"/>
</dbReference>
<accession>V7I682</accession>
<gene>
    <name evidence="2" type="ORF">T472_0206675</name>
</gene>
<organism evidence="2 3">
    <name type="scientific">Youngiibacter fragilis 232.1</name>
    <dbReference type="NCBI Taxonomy" id="994573"/>
    <lineage>
        <taxon>Bacteria</taxon>
        <taxon>Bacillati</taxon>
        <taxon>Bacillota</taxon>
        <taxon>Clostridia</taxon>
        <taxon>Eubacteriales</taxon>
        <taxon>Clostridiaceae</taxon>
        <taxon>Youngiibacter</taxon>
    </lineage>
</organism>
<dbReference type="PANTHER" id="PTHR46889">
    <property type="entry name" value="TRANSPOSASE INSF FOR INSERTION SEQUENCE IS3B-RELATED"/>
    <property type="match status" value="1"/>
</dbReference>
<dbReference type="EMBL" id="AXUN02000118">
    <property type="protein sequence ID" value="ETA81393.1"/>
    <property type="molecule type" value="Genomic_DNA"/>
</dbReference>
<dbReference type="InterPro" id="IPR036397">
    <property type="entry name" value="RNaseH_sf"/>
</dbReference>
<evidence type="ECO:0000259" key="1">
    <source>
        <dbReference type="PROSITE" id="PS50994"/>
    </source>
</evidence>
<sequence>EKIGLRIKPLVLHSDNGSPMKGATMLETLYRLGITPSNSRPRVSNDNPYAESLFKTLKYNCNYQPKGFKDLEEARQWCKKFVHWYNYKHRHSGINFLTPEQRHSGIGQQILDQRRAVYEAARAKHPERWSMSTRDWTLPDEVWLNPVNTESENIGTKSNTSVS</sequence>
<dbReference type="InterPro" id="IPR050900">
    <property type="entry name" value="Transposase_IS3/IS150/IS904"/>
</dbReference>
<protein>
    <submittedName>
        <fullName evidence="2">Transposase</fullName>
    </submittedName>
</protein>
<dbReference type="PROSITE" id="PS50994">
    <property type="entry name" value="INTEGRASE"/>
    <property type="match status" value="1"/>
</dbReference>
<name>V7I682_9CLOT</name>
<proteinExistence type="predicted"/>
<feature type="non-terminal residue" evidence="2">
    <location>
        <position position="1"/>
    </location>
</feature>
<reference evidence="2 3" key="1">
    <citation type="journal article" date="2014" name="Genome Announc.">
        <title>Genome Sequence of Youngiibacter fragilis, the Type Strain of the Genus Youngiibacter.</title>
        <authorList>
            <person name="Wawrik C.B."/>
            <person name="Callaghan A.V."/>
            <person name="Stamps B.W."/>
            <person name="Wawrik B."/>
        </authorList>
    </citation>
    <scope>NUCLEOTIDE SEQUENCE [LARGE SCALE GENOMIC DNA]</scope>
    <source>
        <strain evidence="2 3">232.1</strain>
    </source>
</reference>
<dbReference type="InterPro" id="IPR012337">
    <property type="entry name" value="RNaseH-like_sf"/>
</dbReference>
<evidence type="ECO:0000313" key="2">
    <source>
        <dbReference type="EMBL" id="ETA81393.1"/>
    </source>
</evidence>
<dbReference type="AlphaFoldDB" id="V7I682"/>
<dbReference type="GO" id="GO:0003676">
    <property type="term" value="F:nucleic acid binding"/>
    <property type="evidence" value="ECO:0007669"/>
    <property type="project" value="InterPro"/>
</dbReference>
<dbReference type="Gene3D" id="3.30.420.10">
    <property type="entry name" value="Ribonuclease H-like superfamily/Ribonuclease H"/>
    <property type="match status" value="1"/>
</dbReference>
<dbReference type="SUPFAM" id="SSF53098">
    <property type="entry name" value="Ribonuclease H-like"/>
    <property type="match status" value="1"/>
</dbReference>
<dbReference type="InterPro" id="IPR001584">
    <property type="entry name" value="Integrase_cat-core"/>
</dbReference>
<comment type="caution">
    <text evidence="2">The sequence shown here is derived from an EMBL/GenBank/DDBJ whole genome shotgun (WGS) entry which is preliminary data.</text>
</comment>
<dbReference type="PANTHER" id="PTHR46889:SF4">
    <property type="entry name" value="TRANSPOSASE INSO FOR INSERTION SEQUENCE ELEMENT IS911B-RELATED"/>
    <property type="match status" value="1"/>
</dbReference>
<dbReference type="eggNOG" id="COG2801">
    <property type="taxonomic scope" value="Bacteria"/>
</dbReference>
<feature type="domain" description="Integrase catalytic" evidence="1">
    <location>
        <begin position="1"/>
        <end position="107"/>
    </location>
</feature>
<dbReference type="Pfam" id="PF13683">
    <property type="entry name" value="rve_3"/>
    <property type="match status" value="1"/>
</dbReference>
<dbReference type="GO" id="GO:0015074">
    <property type="term" value="P:DNA integration"/>
    <property type="evidence" value="ECO:0007669"/>
    <property type="project" value="InterPro"/>
</dbReference>
<dbReference type="STRING" id="994573.T472_0206675"/>